<dbReference type="SUPFAM" id="SSF53649">
    <property type="entry name" value="Alkaline phosphatase-like"/>
    <property type="match status" value="1"/>
</dbReference>
<dbReference type="GO" id="GO:0004065">
    <property type="term" value="F:arylsulfatase activity"/>
    <property type="evidence" value="ECO:0007669"/>
    <property type="project" value="TreeGrafter"/>
</dbReference>
<gene>
    <name evidence="7" type="ORF">K4G66_20430</name>
</gene>
<feature type="domain" description="Sulfatase N-terminal" evidence="6">
    <location>
        <begin position="22"/>
        <end position="323"/>
    </location>
</feature>
<keyword evidence="2" id="KW-0479">Metal-binding</keyword>
<dbReference type="PANTHER" id="PTHR42693:SF53">
    <property type="entry name" value="ENDO-4-O-SULFATASE"/>
    <property type="match status" value="1"/>
</dbReference>
<evidence type="ECO:0000256" key="3">
    <source>
        <dbReference type="ARBA" id="ARBA00022801"/>
    </source>
</evidence>
<organism evidence="7">
    <name type="scientific">Roseihalotalea indica</name>
    <dbReference type="NCBI Taxonomy" id="2867963"/>
    <lineage>
        <taxon>Bacteria</taxon>
        <taxon>Pseudomonadati</taxon>
        <taxon>Bacteroidota</taxon>
        <taxon>Cytophagia</taxon>
        <taxon>Cytophagales</taxon>
        <taxon>Catalimonadaceae</taxon>
        <taxon>Roseihalotalea</taxon>
    </lineage>
</organism>
<evidence type="ECO:0000256" key="2">
    <source>
        <dbReference type="ARBA" id="ARBA00022723"/>
    </source>
</evidence>
<protein>
    <submittedName>
        <fullName evidence="7">Sulfatase-like hydrolase/transferase</fullName>
    </submittedName>
</protein>
<comment type="similarity">
    <text evidence="1">Belongs to the sulfatase family.</text>
</comment>
<dbReference type="PROSITE" id="PS00523">
    <property type="entry name" value="SULFATASE_1"/>
    <property type="match status" value="1"/>
</dbReference>
<evidence type="ECO:0000256" key="4">
    <source>
        <dbReference type="ARBA" id="ARBA00022837"/>
    </source>
</evidence>
<accession>A0AA49GHA7</accession>
<dbReference type="InterPro" id="IPR024607">
    <property type="entry name" value="Sulfatase_CS"/>
</dbReference>
<keyword evidence="5" id="KW-0732">Signal</keyword>
<dbReference type="GO" id="GO:0046872">
    <property type="term" value="F:metal ion binding"/>
    <property type="evidence" value="ECO:0007669"/>
    <property type="project" value="UniProtKB-KW"/>
</dbReference>
<feature type="chain" id="PRO_5041408705" evidence="5">
    <location>
        <begin position="19"/>
        <end position="425"/>
    </location>
</feature>
<dbReference type="InterPro" id="IPR000917">
    <property type="entry name" value="Sulfatase_N"/>
</dbReference>
<feature type="signal peptide" evidence="5">
    <location>
        <begin position="1"/>
        <end position="18"/>
    </location>
</feature>
<dbReference type="InterPro" id="IPR017850">
    <property type="entry name" value="Alkaline_phosphatase_core_sf"/>
</dbReference>
<evidence type="ECO:0000256" key="1">
    <source>
        <dbReference type="ARBA" id="ARBA00008779"/>
    </source>
</evidence>
<keyword evidence="4" id="KW-0106">Calcium</keyword>
<dbReference type="CDD" id="cd16151">
    <property type="entry name" value="sulfatase_like"/>
    <property type="match status" value="1"/>
</dbReference>
<reference evidence="7" key="1">
    <citation type="journal article" date="2023" name="Comput. Struct. Biotechnol. J.">
        <title>Discovery of a novel marine Bacteroidetes with a rich repertoire of carbohydrate-active enzymes.</title>
        <authorList>
            <person name="Chen B."/>
            <person name="Liu G."/>
            <person name="Chen Q."/>
            <person name="Wang H."/>
            <person name="Liu L."/>
            <person name="Tang K."/>
        </authorList>
    </citation>
    <scope>NUCLEOTIDE SEQUENCE</scope>
    <source>
        <strain evidence="7">TK19036</strain>
    </source>
</reference>
<dbReference type="PANTHER" id="PTHR42693">
    <property type="entry name" value="ARYLSULFATASE FAMILY MEMBER"/>
    <property type="match status" value="1"/>
</dbReference>
<proteinExistence type="inferred from homology"/>
<dbReference type="Pfam" id="PF00884">
    <property type="entry name" value="Sulfatase"/>
    <property type="match status" value="1"/>
</dbReference>
<reference evidence="7" key="2">
    <citation type="journal article" date="2024" name="Antonie Van Leeuwenhoek">
        <title>Roseihalotalea indica gen. nov., sp. nov., a halophilic Bacteroidetes from mesopelagic Southwest Indian Ocean with higher carbohydrate metabolic potential.</title>
        <authorList>
            <person name="Chen B."/>
            <person name="Zhang M."/>
            <person name="Lin D."/>
            <person name="Ye J."/>
            <person name="Tang K."/>
        </authorList>
    </citation>
    <scope>NUCLEOTIDE SEQUENCE</scope>
    <source>
        <strain evidence="7">TK19036</strain>
    </source>
</reference>
<evidence type="ECO:0000259" key="6">
    <source>
        <dbReference type="Pfam" id="PF00884"/>
    </source>
</evidence>
<name>A0AA49GHA7_9BACT</name>
<evidence type="ECO:0000313" key="7">
    <source>
        <dbReference type="EMBL" id="WKN34745.1"/>
    </source>
</evidence>
<keyword evidence="3 7" id="KW-0378">Hydrolase</keyword>
<dbReference type="AlphaFoldDB" id="A0AA49GHA7"/>
<dbReference type="EMBL" id="CP120682">
    <property type="protein sequence ID" value="WKN34745.1"/>
    <property type="molecule type" value="Genomic_DNA"/>
</dbReference>
<dbReference type="Gene3D" id="3.40.720.10">
    <property type="entry name" value="Alkaline Phosphatase, subunit A"/>
    <property type="match status" value="1"/>
</dbReference>
<sequence length="425" mass="48591">MIFRAFLLLMLALTPSWGQNTPNIILIMADDMGYEVLGSSGGTSYATPHLDQLASQGVRFTHAYAMPLCTPSRVQIMTGKYNFRNYERFGYLNPKERTFANLLQDTGYQTAIAGKWQLEGGEEAPAHFGFDKYCLWQIRSGDFWYRYKNPVIYQNGEKRKDTQGGYGPEVFTEFILNFMQQAAEEEDPFLVYYPMCLVHDPFQPTPNQDAFETYEIEGLNDTTYFRDMVSFMDQQVGRIAKQVETLGIQDNTLILFTGDNGTDRDVVSWMGSRRVPGMKGLPVDAGTHVPLIAHWAGQPGQGRVVDDLIDFTDVLPTLLEAAQVEKPADFVTDGRSFLPQITDQKGSPREWIYCDYNSGKSQFPVVHYAQDHQYKLYGDSTFYHFAQDLNEQHPLNLENLSQKEMKHYQKLKSVIKEYESQKAHP</sequence>
<dbReference type="InterPro" id="IPR050738">
    <property type="entry name" value="Sulfatase"/>
</dbReference>
<evidence type="ECO:0000256" key="5">
    <source>
        <dbReference type="SAM" id="SignalP"/>
    </source>
</evidence>